<organism evidence="2 3">
    <name type="scientific">Desmophyllum pertusum</name>
    <dbReference type="NCBI Taxonomy" id="174260"/>
    <lineage>
        <taxon>Eukaryota</taxon>
        <taxon>Metazoa</taxon>
        <taxon>Cnidaria</taxon>
        <taxon>Anthozoa</taxon>
        <taxon>Hexacorallia</taxon>
        <taxon>Scleractinia</taxon>
        <taxon>Caryophylliina</taxon>
        <taxon>Caryophylliidae</taxon>
        <taxon>Desmophyllum</taxon>
    </lineage>
</organism>
<gene>
    <name evidence="2" type="ORF">OS493_000385</name>
</gene>
<evidence type="ECO:0000256" key="1">
    <source>
        <dbReference type="SAM" id="MobiDB-lite"/>
    </source>
</evidence>
<feature type="compositionally biased region" description="Basic and acidic residues" evidence="1">
    <location>
        <begin position="51"/>
        <end position="66"/>
    </location>
</feature>
<keyword evidence="3" id="KW-1185">Reference proteome</keyword>
<dbReference type="Proteomes" id="UP001163046">
    <property type="component" value="Unassembled WGS sequence"/>
</dbReference>
<protein>
    <submittedName>
        <fullName evidence="2">Uncharacterized protein</fullName>
    </submittedName>
</protein>
<proteinExistence type="predicted"/>
<sequence>MWDPVKQPTSSASSLIIWQGPFHVSLNAQESMVLLFRPVFEKLYKKLFGRDKMAHKPPPDPIDQRKLKSHRGALRQSPDSEGEKRKLEDVLSVDYMSQEESAYDTNSDGELRMTKLVVRRFE</sequence>
<feature type="region of interest" description="Disordered" evidence="1">
    <location>
        <begin position="51"/>
        <end position="88"/>
    </location>
</feature>
<evidence type="ECO:0000313" key="2">
    <source>
        <dbReference type="EMBL" id="KAJ7394569.1"/>
    </source>
</evidence>
<accession>A0A9X0AAM7</accession>
<dbReference type="EMBL" id="MU825396">
    <property type="protein sequence ID" value="KAJ7394569.1"/>
    <property type="molecule type" value="Genomic_DNA"/>
</dbReference>
<dbReference type="AlphaFoldDB" id="A0A9X0AAM7"/>
<evidence type="ECO:0000313" key="3">
    <source>
        <dbReference type="Proteomes" id="UP001163046"/>
    </source>
</evidence>
<comment type="caution">
    <text evidence="2">The sequence shown here is derived from an EMBL/GenBank/DDBJ whole genome shotgun (WGS) entry which is preliminary data.</text>
</comment>
<reference evidence="2" key="1">
    <citation type="submission" date="2023-01" db="EMBL/GenBank/DDBJ databases">
        <title>Genome assembly of the deep-sea coral Lophelia pertusa.</title>
        <authorList>
            <person name="Herrera S."/>
            <person name="Cordes E."/>
        </authorList>
    </citation>
    <scope>NUCLEOTIDE SEQUENCE</scope>
    <source>
        <strain evidence="2">USNM1676648</strain>
        <tissue evidence="2">Polyp</tissue>
    </source>
</reference>
<name>A0A9X0AAM7_9CNID</name>